<dbReference type="InterPro" id="IPR029710">
    <property type="entry name" value="LIG4"/>
</dbReference>
<keyword evidence="1" id="KW-0812">Transmembrane</keyword>
<name>A0ABV2ASL8_9EUKA</name>
<dbReference type="GO" id="GO:0003910">
    <property type="term" value="F:DNA ligase (ATP) activity"/>
    <property type="evidence" value="ECO:0007669"/>
    <property type="project" value="UniProtKB-EC"/>
</dbReference>
<keyword evidence="3" id="KW-0436">Ligase</keyword>
<protein>
    <submittedName>
        <fullName evidence="3">DNA ligase 4, variant 2</fullName>
        <ecNumber evidence="3">6.5.1.1</ecNumber>
    </submittedName>
</protein>
<feature type="domain" description="ATP-dependent DNA ligase family profile" evidence="2">
    <location>
        <begin position="42"/>
        <end position="158"/>
    </location>
</feature>
<keyword evidence="4" id="KW-1185">Reference proteome</keyword>
<feature type="transmembrane region" description="Helical" evidence="1">
    <location>
        <begin position="154"/>
        <end position="174"/>
    </location>
</feature>
<keyword evidence="1" id="KW-0472">Membrane</keyword>
<dbReference type="InterPro" id="IPR012310">
    <property type="entry name" value="DNA_ligase_ATP-dep_cent"/>
</dbReference>
<accession>A0ABV2ASL8</accession>
<comment type="caution">
    <text evidence="3">The sequence shown here is derived from an EMBL/GenBank/DDBJ whole genome shotgun (WGS) entry which is preliminary data.</text>
</comment>
<organism evidence="3 4">
    <name type="scientific">Bonamia ostreae</name>
    <dbReference type="NCBI Taxonomy" id="126728"/>
    <lineage>
        <taxon>Eukaryota</taxon>
        <taxon>Sar</taxon>
        <taxon>Rhizaria</taxon>
        <taxon>Endomyxa</taxon>
        <taxon>Ascetosporea</taxon>
        <taxon>Haplosporida</taxon>
        <taxon>Bonamia</taxon>
    </lineage>
</organism>
<dbReference type="Gene3D" id="3.30.470.30">
    <property type="entry name" value="DNA ligase/mRNA capping enzyme"/>
    <property type="match status" value="1"/>
</dbReference>
<evidence type="ECO:0000256" key="1">
    <source>
        <dbReference type="SAM" id="Phobius"/>
    </source>
</evidence>
<dbReference type="PANTHER" id="PTHR45997">
    <property type="entry name" value="DNA LIGASE 4"/>
    <property type="match status" value="1"/>
</dbReference>
<gene>
    <name evidence="3" type="primary">lig-4</name>
    <name evidence="3" type="ORF">MHBO_004169</name>
</gene>
<sequence length="192" mass="22503">PKFSCVLDGEIVVWNNIQNKFESFGFNKFAAKTYRKPQNANNENNENSLRFIAFDIIYKNGHFLTEKPFFERRKILEKTIKTAENKIFVAKQTVFENKISKIALLKLLERFLNESLEGIVLKNMKSEYLCNDRSKNWIKLKPDYVETIATDLDLIVIGFCCVLFSAILNNFSIFQKDVLSERMEMLANYWSV</sequence>
<feature type="non-terminal residue" evidence="3">
    <location>
        <position position="1"/>
    </location>
</feature>
<dbReference type="EC" id="6.5.1.1" evidence="3"/>
<dbReference type="Pfam" id="PF01068">
    <property type="entry name" value="DNA_ligase_A_M"/>
    <property type="match status" value="1"/>
</dbReference>
<evidence type="ECO:0000259" key="2">
    <source>
        <dbReference type="PROSITE" id="PS50160"/>
    </source>
</evidence>
<dbReference type="Proteomes" id="UP001439008">
    <property type="component" value="Unassembled WGS sequence"/>
</dbReference>
<proteinExistence type="predicted"/>
<evidence type="ECO:0000313" key="3">
    <source>
        <dbReference type="EMBL" id="MES1922652.1"/>
    </source>
</evidence>
<reference evidence="3 4" key="1">
    <citation type="journal article" date="2024" name="BMC Biol.">
        <title>Comparative genomics of Ascetosporea gives new insight into the evolutionary basis for animal parasitism in Rhizaria.</title>
        <authorList>
            <person name="Hiltunen Thoren M."/>
            <person name="Onut-Brannstrom I."/>
            <person name="Alfjorden A."/>
            <person name="Peckova H."/>
            <person name="Swords F."/>
            <person name="Hooper C."/>
            <person name="Holzer A.S."/>
            <person name="Bass D."/>
            <person name="Burki F."/>
        </authorList>
    </citation>
    <scope>NUCLEOTIDE SEQUENCE [LARGE SCALE GENOMIC DNA]</scope>
    <source>
        <strain evidence="3">20-A016</strain>
    </source>
</reference>
<dbReference type="PROSITE" id="PS50160">
    <property type="entry name" value="DNA_LIGASE_A3"/>
    <property type="match status" value="1"/>
</dbReference>
<dbReference type="EMBL" id="JBDODL010003330">
    <property type="protein sequence ID" value="MES1922652.1"/>
    <property type="molecule type" value="Genomic_DNA"/>
</dbReference>
<evidence type="ECO:0000313" key="4">
    <source>
        <dbReference type="Proteomes" id="UP001439008"/>
    </source>
</evidence>
<keyword evidence="1" id="KW-1133">Transmembrane helix</keyword>
<dbReference type="PANTHER" id="PTHR45997:SF1">
    <property type="entry name" value="DNA LIGASE 4"/>
    <property type="match status" value="1"/>
</dbReference>
<dbReference type="SUPFAM" id="SSF56091">
    <property type="entry name" value="DNA ligase/mRNA capping enzyme, catalytic domain"/>
    <property type="match status" value="1"/>
</dbReference>